<comment type="caution">
    <text evidence="1">The sequence shown here is derived from an EMBL/GenBank/DDBJ whole genome shotgun (WGS) entry which is preliminary data.</text>
</comment>
<reference evidence="1" key="1">
    <citation type="submission" date="2021-02" db="EMBL/GenBank/DDBJ databases">
        <authorList>
            <person name="Nowell W R."/>
        </authorList>
    </citation>
    <scope>NUCLEOTIDE SEQUENCE</scope>
</reference>
<dbReference type="AlphaFoldDB" id="A0A815VIN4"/>
<accession>A0A815VIN4</accession>
<dbReference type="EMBL" id="CAJNOQ010025278">
    <property type="protein sequence ID" value="CAF1535715.1"/>
    <property type="molecule type" value="Genomic_DNA"/>
</dbReference>
<dbReference type="Proteomes" id="UP000663829">
    <property type="component" value="Unassembled WGS sequence"/>
</dbReference>
<evidence type="ECO:0000313" key="3">
    <source>
        <dbReference type="Proteomes" id="UP000663829"/>
    </source>
</evidence>
<dbReference type="EMBL" id="CAJOBC010090880">
    <property type="protein sequence ID" value="CAF4395447.1"/>
    <property type="molecule type" value="Genomic_DNA"/>
</dbReference>
<evidence type="ECO:0000313" key="2">
    <source>
        <dbReference type="EMBL" id="CAF4395447.1"/>
    </source>
</evidence>
<evidence type="ECO:0000313" key="1">
    <source>
        <dbReference type="EMBL" id="CAF1535715.1"/>
    </source>
</evidence>
<dbReference type="Proteomes" id="UP000681722">
    <property type="component" value="Unassembled WGS sequence"/>
</dbReference>
<organism evidence="1 3">
    <name type="scientific">Didymodactylos carnosus</name>
    <dbReference type="NCBI Taxonomy" id="1234261"/>
    <lineage>
        <taxon>Eukaryota</taxon>
        <taxon>Metazoa</taxon>
        <taxon>Spiralia</taxon>
        <taxon>Gnathifera</taxon>
        <taxon>Rotifera</taxon>
        <taxon>Eurotatoria</taxon>
        <taxon>Bdelloidea</taxon>
        <taxon>Philodinida</taxon>
        <taxon>Philodinidae</taxon>
        <taxon>Didymodactylos</taxon>
    </lineage>
</organism>
<name>A0A815VIN4_9BILA</name>
<sequence>NSNNLEHKQQTDTQSSQNFAILQKSKPVNIQQLQLNKVETQIDENKNRTITTITSALPTPANTLDSELRASESYQSELLNTIKKQIYQQQGPSSYKVVWWMFYRAELIILNSLEKKYPYLGQLVLSSTILKLLIDYQLVLQENFPSEFLNGILSTTVFEWLCKKSNENSDHGGIFYSDWCLLAPLFYQRNVYQSQAFGCLPDEKIISIFEDRQNLKTRSELSIIKHQKAESEKYGLELCERFLAFINEAIKILVEIQYGIKQELIRTTSMTCDLGRKTYDFQYLLRLKQVNELEKIIDREENDNNQSRIEYCYKARFILFFVKEIRQWVLDQYRHTNIEKIIKAMLLLYLTKNVNRKLENRLDPSGTQRPLQSLEEFLAQSKQES</sequence>
<protein>
    <submittedName>
        <fullName evidence="1">Uncharacterized protein</fullName>
    </submittedName>
</protein>
<keyword evidence="3" id="KW-1185">Reference proteome</keyword>
<gene>
    <name evidence="1" type="ORF">GPM918_LOCUS38322</name>
    <name evidence="2" type="ORF">SRO942_LOCUS39136</name>
</gene>
<proteinExistence type="predicted"/>
<feature type="non-terminal residue" evidence="1">
    <location>
        <position position="1"/>
    </location>
</feature>